<accession>A0A5P1FC94</accession>
<dbReference type="Gramene" id="ONK74469">
    <property type="protein sequence ID" value="ONK74469"/>
    <property type="gene ID" value="A4U43_C03F6600"/>
</dbReference>
<sequence>MEEEENCSKLEEALEAFEPPIDMSQNIDIDEDENLDHAFDEHLQTQTQNTQETSINSEQPLPSNKSEESCPESYCFL</sequence>
<protein>
    <submittedName>
        <fullName evidence="2">Uncharacterized protein</fullName>
    </submittedName>
</protein>
<dbReference type="EMBL" id="CM007383">
    <property type="protein sequence ID" value="ONK74469.1"/>
    <property type="molecule type" value="Genomic_DNA"/>
</dbReference>
<dbReference type="AlphaFoldDB" id="A0A5P1FC94"/>
<organism evidence="2 3">
    <name type="scientific">Asparagus officinalis</name>
    <name type="common">Garden asparagus</name>
    <dbReference type="NCBI Taxonomy" id="4686"/>
    <lineage>
        <taxon>Eukaryota</taxon>
        <taxon>Viridiplantae</taxon>
        <taxon>Streptophyta</taxon>
        <taxon>Embryophyta</taxon>
        <taxon>Tracheophyta</taxon>
        <taxon>Spermatophyta</taxon>
        <taxon>Magnoliopsida</taxon>
        <taxon>Liliopsida</taxon>
        <taxon>Asparagales</taxon>
        <taxon>Asparagaceae</taxon>
        <taxon>Asparagoideae</taxon>
        <taxon>Asparagus</taxon>
    </lineage>
</organism>
<reference evidence="3" key="1">
    <citation type="journal article" date="2017" name="Nat. Commun.">
        <title>The asparagus genome sheds light on the origin and evolution of a young Y chromosome.</title>
        <authorList>
            <person name="Harkess A."/>
            <person name="Zhou J."/>
            <person name="Xu C."/>
            <person name="Bowers J.E."/>
            <person name="Van der Hulst R."/>
            <person name="Ayyampalayam S."/>
            <person name="Mercati F."/>
            <person name="Riccardi P."/>
            <person name="McKain M.R."/>
            <person name="Kakrana A."/>
            <person name="Tang H."/>
            <person name="Ray J."/>
            <person name="Groenendijk J."/>
            <person name="Arikit S."/>
            <person name="Mathioni S.M."/>
            <person name="Nakano M."/>
            <person name="Shan H."/>
            <person name="Telgmann-Rauber A."/>
            <person name="Kanno A."/>
            <person name="Yue Z."/>
            <person name="Chen H."/>
            <person name="Li W."/>
            <person name="Chen Y."/>
            <person name="Xu X."/>
            <person name="Zhang Y."/>
            <person name="Luo S."/>
            <person name="Chen H."/>
            <person name="Gao J."/>
            <person name="Mao Z."/>
            <person name="Pires J.C."/>
            <person name="Luo M."/>
            <person name="Kudrna D."/>
            <person name="Wing R.A."/>
            <person name="Meyers B.C."/>
            <person name="Yi K."/>
            <person name="Kong H."/>
            <person name="Lavrijsen P."/>
            <person name="Sunseri F."/>
            <person name="Falavigna A."/>
            <person name="Ye Y."/>
            <person name="Leebens-Mack J.H."/>
            <person name="Chen G."/>
        </authorList>
    </citation>
    <scope>NUCLEOTIDE SEQUENCE [LARGE SCALE GENOMIC DNA]</scope>
    <source>
        <strain evidence="3">cv. DH0086</strain>
    </source>
</reference>
<name>A0A5P1FC94_ASPOF</name>
<evidence type="ECO:0000313" key="3">
    <source>
        <dbReference type="Proteomes" id="UP000243459"/>
    </source>
</evidence>
<proteinExistence type="predicted"/>
<feature type="region of interest" description="Disordered" evidence="1">
    <location>
        <begin position="40"/>
        <end position="77"/>
    </location>
</feature>
<gene>
    <name evidence="2" type="ORF">A4U43_C03F6600</name>
</gene>
<evidence type="ECO:0000313" key="2">
    <source>
        <dbReference type="EMBL" id="ONK74469.1"/>
    </source>
</evidence>
<keyword evidence="3" id="KW-1185">Reference proteome</keyword>
<feature type="compositionally biased region" description="Polar residues" evidence="1">
    <location>
        <begin position="44"/>
        <end position="64"/>
    </location>
</feature>
<evidence type="ECO:0000256" key="1">
    <source>
        <dbReference type="SAM" id="MobiDB-lite"/>
    </source>
</evidence>
<dbReference type="Proteomes" id="UP000243459">
    <property type="component" value="Chromosome 3"/>
</dbReference>